<accession>A0ABW2U9P4</accession>
<gene>
    <name evidence="2" type="ORF">ACFQT0_21225</name>
</gene>
<dbReference type="RefSeq" id="WP_380205096.1">
    <property type="nucleotide sequence ID" value="NZ_JBHTEK010000001.1"/>
</dbReference>
<dbReference type="Pfam" id="PF18962">
    <property type="entry name" value="Por_Secre_tail"/>
    <property type="match status" value="1"/>
</dbReference>
<dbReference type="InterPro" id="IPR026444">
    <property type="entry name" value="Secre_tail"/>
</dbReference>
<comment type="caution">
    <text evidence="2">The sequence shown here is derived from an EMBL/GenBank/DDBJ whole genome shotgun (WGS) entry which is preliminary data.</text>
</comment>
<protein>
    <submittedName>
        <fullName evidence="2">T9SS type A sorting domain-containing protein</fullName>
    </submittedName>
</protein>
<proteinExistence type="predicted"/>
<evidence type="ECO:0000259" key="1">
    <source>
        <dbReference type="Pfam" id="PF18962"/>
    </source>
</evidence>
<dbReference type="NCBIfam" id="TIGR04183">
    <property type="entry name" value="Por_Secre_tail"/>
    <property type="match status" value="1"/>
</dbReference>
<organism evidence="2 3">
    <name type="scientific">Hymenobacter humi</name>
    <dbReference type="NCBI Taxonomy" id="1411620"/>
    <lineage>
        <taxon>Bacteria</taxon>
        <taxon>Pseudomonadati</taxon>
        <taxon>Bacteroidota</taxon>
        <taxon>Cytophagia</taxon>
        <taxon>Cytophagales</taxon>
        <taxon>Hymenobacteraceae</taxon>
        <taxon>Hymenobacter</taxon>
    </lineage>
</organism>
<reference evidence="3" key="1">
    <citation type="journal article" date="2019" name="Int. J. Syst. Evol. Microbiol.">
        <title>The Global Catalogue of Microorganisms (GCM) 10K type strain sequencing project: providing services to taxonomists for standard genome sequencing and annotation.</title>
        <authorList>
            <consortium name="The Broad Institute Genomics Platform"/>
            <consortium name="The Broad Institute Genome Sequencing Center for Infectious Disease"/>
            <person name="Wu L."/>
            <person name="Ma J."/>
        </authorList>
    </citation>
    <scope>NUCLEOTIDE SEQUENCE [LARGE SCALE GENOMIC DNA]</scope>
    <source>
        <strain evidence="3">JCM 19635</strain>
    </source>
</reference>
<evidence type="ECO:0000313" key="2">
    <source>
        <dbReference type="EMBL" id="MFC7669604.1"/>
    </source>
</evidence>
<keyword evidence="3" id="KW-1185">Reference proteome</keyword>
<dbReference type="EMBL" id="JBHTEK010000001">
    <property type="protein sequence ID" value="MFC7669604.1"/>
    <property type="molecule type" value="Genomic_DNA"/>
</dbReference>
<sequence length="96" mass="10499">MRQPLRQAARPPSLLAFPNPFTQRATIQFNLAATGKVSLAVYDLQGKLVRQLYTGQGVAGTPQRITLEANGLSQGLYVLRLVTDHNVLTQKLVLGK</sequence>
<feature type="domain" description="Secretion system C-terminal sorting" evidence="1">
    <location>
        <begin position="17"/>
        <end position="93"/>
    </location>
</feature>
<evidence type="ECO:0000313" key="3">
    <source>
        <dbReference type="Proteomes" id="UP001596513"/>
    </source>
</evidence>
<dbReference type="Proteomes" id="UP001596513">
    <property type="component" value="Unassembled WGS sequence"/>
</dbReference>
<dbReference type="Gene3D" id="2.60.40.4070">
    <property type="match status" value="1"/>
</dbReference>
<name>A0ABW2U9P4_9BACT</name>